<evidence type="ECO:0000313" key="3">
    <source>
        <dbReference type="Proteomes" id="UP000800035"/>
    </source>
</evidence>
<dbReference type="EMBL" id="ML976978">
    <property type="protein sequence ID" value="KAF1962918.1"/>
    <property type="molecule type" value="Genomic_DNA"/>
</dbReference>
<dbReference type="Proteomes" id="UP000800035">
    <property type="component" value="Unassembled WGS sequence"/>
</dbReference>
<dbReference type="PANTHER" id="PTHR42085:SF2">
    <property type="entry name" value="F-BOX DOMAIN-CONTAINING PROTEIN"/>
    <property type="match status" value="1"/>
</dbReference>
<sequence length="493" mass="54353">MATEAKRDSMDAGISEMKTKLDSTHLAPSSPPPKRPLGLTSLPPSVRNKIYAHVLDTELVNLGKPNVSYTHTFKSNTLHFSASRPPFPVCTALFYVNKAISQEARHFFYSKNLWVKFEIYSSDARHAKTMLEDSGLLFSVAETESVEKCDRFALEVVLVEKNSAVKRATVLFPAQYLPRLVNFMEQASTASASWAPNHALFLTLLNTYGQETASVQGDLLEGFRLLAGLGKVTVDKQNTLPGYAEGLQDSMVAEKFDAEAWLQNVREMFERAEGEEKKKEWKMAVQHCKAAIIELTYAYLTRAETLHSQPPEFQKSVQRLRYSIEHTLGISLLGHILSSSASPSSSTSPPPPPASLPLTPDTARTLLAAEKAFSHALSLSTDSPSPASNPWVRSLPAELIPPNDAAWFSDAEQGRAWAERGKVHLLMGEPLFAAGDLERADRVLGSEDVQEKQGEEVRGDVSMWFAKAREAIDWTVAPGTGLRKVARAAKVEE</sequence>
<evidence type="ECO:0000256" key="1">
    <source>
        <dbReference type="SAM" id="MobiDB-lite"/>
    </source>
</evidence>
<dbReference type="OrthoDB" id="62952at2759"/>
<reference evidence="2" key="1">
    <citation type="journal article" date="2020" name="Stud. Mycol.">
        <title>101 Dothideomycetes genomes: a test case for predicting lifestyles and emergence of pathogens.</title>
        <authorList>
            <person name="Haridas S."/>
            <person name="Albert R."/>
            <person name="Binder M."/>
            <person name="Bloem J."/>
            <person name="Labutti K."/>
            <person name="Salamov A."/>
            <person name="Andreopoulos B."/>
            <person name="Baker S."/>
            <person name="Barry K."/>
            <person name="Bills G."/>
            <person name="Bluhm B."/>
            <person name="Cannon C."/>
            <person name="Castanera R."/>
            <person name="Culley D."/>
            <person name="Daum C."/>
            <person name="Ezra D."/>
            <person name="Gonzalez J."/>
            <person name="Henrissat B."/>
            <person name="Kuo A."/>
            <person name="Liang C."/>
            <person name="Lipzen A."/>
            <person name="Lutzoni F."/>
            <person name="Magnuson J."/>
            <person name="Mondo S."/>
            <person name="Nolan M."/>
            <person name="Ohm R."/>
            <person name="Pangilinan J."/>
            <person name="Park H.-J."/>
            <person name="Ramirez L."/>
            <person name="Alfaro M."/>
            <person name="Sun H."/>
            <person name="Tritt A."/>
            <person name="Yoshinaga Y."/>
            <person name="Zwiers L.-H."/>
            <person name="Turgeon B."/>
            <person name="Goodwin S."/>
            <person name="Spatafora J."/>
            <person name="Crous P."/>
            <person name="Grigoriev I."/>
        </authorList>
    </citation>
    <scope>NUCLEOTIDE SEQUENCE</scope>
    <source>
        <strain evidence="2">CBS 675.92</strain>
    </source>
</reference>
<gene>
    <name evidence="2" type="ORF">CC80DRAFT_461354</name>
</gene>
<protein>
    <submittedName>
        <fullName evidence="2">Uncharacterized protein</fullName>
    </submittedName>
</protein>
<feature type="region of interest" description="Disordered" evidence="1">
    <location>
        <begin position="340"/>
        <end position="360"/>
    </location>
</feature>
<keyword evidence="3" id="KW-1185">Reference proteome</keyword>
<dbReference type="PANTHER" id="PTHR42085">
    <property type="entry name" value="F-BOX DOMAIN-CONTAINING PROTEIN"/>
    <property type="match status" value="1"/>
</dbReference>
<organism evidence="2 3">
    <name type="scientific">Byssothecium circinans</name>
    <dbReference type="NCBI Taxonomy" id="147558"/>
    <lineage>
        <taxon>Eukaryota</taxon>
        <taxon>Fungi</taxon>
        <taxon>Dikarya</taxon>
        <taxon>Ascomycota</taxon>
        <taxon>Pezizomycotina</taxon>
        <taxon>Dothideomycetes</taxon>
        <taxon>Pleosporomycetidae</taxon>
        <taxon>Pleosporales</taxon>
        <taxon>Massarineae</taxon>
        <taxon>Massarinaceae</taxon>
        <taxon>Byssothecium</taxon>
    </lineage>
</organism>
<proteinExistence type="predicted"/>
<feature type="region of interest" description="Disordered" evidence="1">
    <location>
        <begin position="20"/>
        <end position="42"/>
    </location>
</feature>
<dbReference type="AlphaFoldDB" id="A0A6A5UDU0"/>
<name>A0A6A5UDU0_9PLEO</name>
<accession>A0A6A5UDU0</accession>
<dbReference type="InterPro" id="IPR038883">
    <property type="entry name" value="AN11006-like"/>
</dbReference>
<evidence type="ECO:0000313" key="2">
    <source>
        <dbReference type="EMBL" id="KAF1962918.1"/>
    </source>
</evidence>